<reference evidence="4" key="1">
    <citation type="submission" date="2023-08" db="EMBL/GenBank/DDBJ databases">
        <authorList>
            <person name="Alioto T."/>
            <person name="Alioto T."/>
            <person name="Gomez Garrido J."/>
        </authorList>
    </citation>
    <scope>NUCLEOTIDE SEQUENCE</scope>
</reference>
<dbReference type="CDD" id="cd00037">
    <property type="entry name" value="CLECT"/>
    <property type="match status" value="1"/>
</dbReference>
<evidence type="ECO:0000256" key="2">
    <source>
        <dbReference type="SAM" id="SignalP"/>
    </source>
</evidence>
<dbReference type="PROSITE" id="PS50041">
    <property type="entry name" value="C_TYPE_LECTIN_2"/>
    <property type="match status" value="1"/>
</dbReference>
<dbReference type="SUPFAM" id="SSF56436">
    <property type="entry name" value="C-type lectin-like"/>
    <property type="match status" value="1"/>
</dbReference>
<dbReference type="Gene3D" id="3.10.100.10">
    <property type="entry name" value="Mannose-Binding Protein A, subunit A"/>
    <property type="match status" value="1"/>
</dbReference>
<dbReference type="InterPro" id="IPR001304">
    <property type="entry name" value="C-type_lectin-like"/>
</dbReference>
<feature type="domain" description="C-type lectin" evidence="3">
    <location>
        <begin position="60"/>
        <end position="179"/>
    </location>
</feature>
<name>A0AAV1HLM1_XYRNO</name>
<dbReference type="InterPro" id="IPR050111">
    <property type="entry name" value="C-type_lectin/snaclec_domain"/>
</dbReference>
<keyword evidence="1" id="KW-1015">Disulfide bond</keyword>
<evidence type="ECO:0000256" key="1">
    <source>
        <dbReference type="ARBA" id="ARBA00023157"/>
    </source>
</evidence>
<dbReference type="AlphaFoldDB" id="A0AAV1HLM1"/>
<sequence length="182" mass="20594">MKILVVCALVCTIIALTAADGVDDAEEKEPEAAEGGQDVTEEPEVEVAERFFCLWGWTRIGHRYFRYISKHLTWAQAENNCKSLGGHLASVHSGWEYQQIKALVARGGGGNQNAWLGGSDCHSEGHWSWTDGTCFNYKHWCRGEPNNSGGRQHCLQMNFSCRKCWDDLWCDRRLPSVCVKKW</sequence>
<dbReference type="EMBL" id="OY660886">
    <property type="protein sequence ID" value="CAJ1085704.1"/>
    <property type="molecule type" value="Genomic_DNA"/>
</dbReference>
<dbReference type="Proteomes" id="UP001178508">
    <property type="component" value="Chromosome 23"/>
</dbReference>
<dbReference type="InterPro" id="IPR018378">
    <property type="entry name" value="C-type_lectin_CS"/>
</dbReference>
<dbReference type="SMART" id="SM00034">
    <property type="entry name" value="CLECT"/>
    <property type="match status" value="1"/>
</dbReference>
<keyword evidence="2" id="KW-0732">Signal</keyword>
<protein>
    <submittedName>
        <fullName evidence="4">Type-2 ice-structuring protein-like isoform X5</fullName>
    </submittedName>
</protein>
<evidence type="ECO:0000313" key="5">
    <source>
        <dbReference type="Proteomes" id="UP001178508"/>
    </source>
</evidence>
<dbReference type="PROSITE" id="PS00615">
    <property type="entry name" value="C_TYPE_LECTIN_1"/>
    <property type="match status" value="1"/>
</dbReference>
<evidence type="ECO:0000313" key="4">
    <source>
        <dbReference type="EMBL" id="CAJ1085704.1"/>
    </source>
</evidence>
<dbReference type="InterPro" id="IPR016187">
    <property type="entry name" value="CTDL_fold"/>
</dbReference>
<evidence type="ECO:0000259" key="3">
    <source>
        <dbReference type="PROSITE" id="PS50041"/>
    </source>
</evidence>
<feature type="signal peptide" evidence="2">
    <location>
        <begin position="1"/>
        <end position="19"/>
    </location>
</feature>
<dbReference type="InterPro" id="IPR016186">
    <property type="entry name" value="C-type_lectin-like/link_sf"/>
</dbReference>
<dbReference type="Pfam" id="PF00059">
    <property type="entry name" value="Lectin_C"/>
    <property type="match status" value="1"/>
</dbReference>
<feature type="chain" id="PRO_5043729418" evidence="2">
    <location>
        <begin position="20"/>
        <end position="182"/>
    </location>
</feature>
<organism evidence="4 5">
    <name type="scientific">Xyrichtys novacula</name>
    <name type="common">Pearly razorfish</name>
    <name type="synonym">Hemipteronotus novacula</name>
    <dbReference type="NCBI Taxonomy" id="13765"/>
    <lineage>
        <taxon>Eukaryota</taxon>
        <taxon>Metazoa</taxon>
        <taxon>Chordata</taxon>
        <taxon>Craniata</taxon>
        <taxon>Vertebrata</taxon>
        <taxon>Euteleostomi</taxon>
        <taxon>Actinopterygii</taxon>
        <taxon>Neopterygii</taxon>
        <taxon>Teleostei</taxon>
        <taxon>Neoteleostei</taxon>
        <taxon>Acanthomorphata</taxon>
        <taxon>Eupercaria</taxon>
        <taxon>Labriformes</taxon>
        <taxon>Labridae</taxon>
        <taxon>Xyrichtys</taxon>
    </lineage>
</organism>
<dbReference type="PANTHER" id="PTHR22803">
    <property type="entry name" value="MANNOSE, PHOSPHOLIPASE, LECTIN RECEPTOR RELATED"/>
    <property type="match status" value="1"/>
</dbReference>
<accession>A0AAV1HLM1</accession>
<proteinExistence type="predicted"/>
<gene>
    <name evidence="4" type="ORF">XNOV1_A015413</name>
</gene>
<keyword evidence="5" id="KW-1185">Reference proteome</keyword>